<reference evidence="2" key="1">
    <citation type="submission" date="2023-06" db="EMBL/GenBank/DDBJ databases">
        <title>Genome-scale phylogeny and comparative genomics of the fungal order Sordariales.</title>
        <authorList>
            <consortium name="Lawrence Berkeley National Laboratory"/>
            <person name="Hensen N."/>
            <person name="Bonometti L."/>
            <person name="Westerberg I."/>
            <person name="Brannstrom I.O."/>
            <person name="Guillou S."/>
            <person name="Cros-Aarteil S."/>
            <person name="Calhoun S."/>
            <person name="Haridas S."/>
            <person name="Kuo A."/>
            <person name="Mondo S."/>
            <person name="Pangilinan J."/>
            <person name="Riley R."/>
            <person name="Labutti K."/>
            <person name="Andreopoulos B."/>
            <person name="Lipzen A."/>
            <person name="Chen C."/>
            <person name="Yanf M."/>
            <person name="Daum C."/>
            <person name="Ng V."/>
            <person name="Clum A."/>
            <person name="Steindorff A."/>
            <person name="Ohm R."/>
            <person name="Martin F."/>
            <person name="Silar P."/>
            <person name="Natvig D."/>
            <person name="Lalanne C."/>
            <person name="Gautier V."/>
            <person name="Ament-Velasquez S.L."/>
            <person name="Kruys A."/>
            <person name="Hutchinson M.I."/>
            <person name="Powell A.J."/>
            <person name="Barry K."/>
            <person name="Miller A.N."/>
            <person name="Grigoriev I.V."/>
            <person name="Debuchy R."/>
            <person name="Gladieux P."/>
            <person name="Thoren M.H."/>
            <person name="Johannesson H."/>
        </authorList>
    </citation>
    <scope>NUCLEOTIDE SEQUENCE</scope>
    <source>
        <strain evidence="2">CBS 606.72</strain>
    </source>
</reference>
<proteinExistence type="predicted"/>
<comment type="caution">
    <text evidence="2">The sequence shown here is derived from an EMBL/GenBank/DDBJ whole genome shotgun (WGS) entry which is preliminary data.</text>
</comment>
<protein>
    <submittedName>
        <fullName evidence="2">Uncharacterized protein</fullName>
    </submittedName>
</protein>
<feature type="region of interest" description="Disordered" evidence="1">
    <location>
        <begin position="1"/>
        <end position="38"/>
    </location>
</feature>
<evidence type="ECO:0000313" key="2">
    <source>
        <dbReference type="EMBL" id="KAK0614599.1"/>
    </source>
</evidence>
<organism evidence="2 3">
    <name type="scientific">Immersiella caudata</name>
    <dbReference type="NCBI Taxonomy" id="314043"/>
    <lineage>
        <taxon>Eukaryota</taxon>
        <taxon>Fungi</taxon>
        <taxon>Dikarya</taxon>
        <taxon>Ascomycota</taxon>
        <taxon>Pezizomycotina</taxon>
        <taxon>Sordariomycetes</taxon>
        <taxon>Sordariomycetidae</taxon>
        <taxon>Sordariales</taxon>
        <taxon>Lasiosphaeriaceae</taxon>
        <taxon>Immersiella</taxon>
    </lineage>
</organism>
<dbReference type="Proteomes" id="UP001175000">
    <property type="component" value="Unassembled WGS sequence"/>
</dbReference>
<accession>A0AA40BUY9</accession>
<keyword evidence="3" id="KW-1185">Reference proteome</keyword>
<evidence type="ECO:0000313" key="3">
    <source>
        <dbReference type="Proteomes" id="UP001175000"/>
    </source>
</evidence>
<dbReference type="EMBL" id="JAULSU010000006">
    <property type="protein sequence ID" value="KAK0614599.1"/>
    <property type="molecule type" value="Genomic_DNA"/>
</dbReference>
<name>A0AA40BUY9_9PEZI</name>
<dbReference type="AlphaFoldDB" id="A0AA40BUY9"/>
<sequence>MRRDESSDAHRQTRKTELCSGGDDPVDPHSHSNVGGGDIQVTQDCLDWTPEGDGALGAIWTEQSARQQRKANTVTRQTDPAGIRPMTTCRERAKPGELYRSGLLVAPTRWLGEVGRTLTGRCLLLAAWAARPVSIVRLQPRAHANLSNLVLAKPAPARTPRPLPSSATLLFYLVRKKKSPAAKMEPGLGRRRWIGRPTVAAALALPNDISFTCSIKVILAPCAGLQSHIRLHSNTTRYYQPVQSGSCLHTMLVTSFCKFLGHPHLGLERRARHWGPVSSFLRGVVSE</sequence>
<evidence type="ECO:0000256" key="1">
    <source>
        <dbReference type="SAM" id="MobiDB-lite"/>
    </source>
</evidence>
<feature type="compositionally biased region" description="Basic and acidic residues" evidence="1">
    <location>
        <begin position="1"/>
        <end position="17"/>
    </location>
</feature>
<gene>
    <name evidence="2" type="ORF">B0T14DRAFT_311531</name>
</gene>